<dbReference type="InterPro" id="IPR032710">
    <property type="entry name" value="NTF2-like_dom_sf"/>
</dbReference>
<evidence type="ECO:0000313" key="2">
    <source>
        <dbReference type="EMBL" id="RED17213.1"/>
    </source>
</evidence>
<comment type="caution">
    <text evidence="2">The sequence shown here is derived from an EMBL/GenBank/DDBJ whole genome shotgun (WGS) entry which is preliminary data.</text>
</comment>
<organism evidence="2 3">
    <name type="scientific">Parasphingopyxis lamellibrachiae</name>
    <dbReference type="NCBI Taxonomy" id="680125"/>
    <lineage>
        <taxon>Bacteria</taxon>
        <taxon>Pseudomonadati</taxon>
        <taxon>Pseudomonadota</taxon>
        <taxon>Alphaproteobacteria</taxon>
        <taxon>Sphingomonadales</taxon>
        <taxon>Sphingomonadaceae</taxon>
        <taxon>Parasphingopyxis</taxon>
    </lineage>
</organism>
<sequence>MSALAALLLLTSPVEGAISAERAFAEAAQTEGQWTAFRSYAADDAVMFVPRETNAHEFLEGREDPIVAVMWWPAESYISCDGTTAVNSGPWVQPRSRGYFTTVWQRQDDGSWRWLLDHGSGLAEPRPAGEVPSVRRAVCPETPLVVEEVAAPDGAVDYGRHHSPDGTLIWSWEVREDGARRFEALLYNGTGYDHVITNDIAAQTP</sequence>
<accession>A0A3D9FHF6</accession>
<evidence type="ECO:0008006" key="4">
    <source>
        <dbReference type="Google" id="ProtNLM"/>
    </source>
</evidence>
<dbReference type="Proteomes" id="UP000256310">
    <property type="component" value="Unassembled WGS sequence"/>
</dbReference>
<dbReference type="EMBL" id="QRDP01000004">
    <property type="protein sequence ID" value="RED17213.1"/>
    <property type="molecule type" value="Genomic_DNA"/>
</dbReference>
<dbReference type="OrthoDB" id="7201546at2"/>
<name>A0A3D9FHF6_9SPHN</name>
<dbReference type="SUPFAM" id="SSF54427">
    <property type="entry name" value="NTF2-like"/>
    <property type="match status" value="1"/>
</dbReference>
<dbReference type="RefSeq" id="WP_116236513.1">
    <property type="nucleotide sequence ID" value="NZ_QRDP01000004.1"/>
</dbReference>
<dbReference type="Gene3D" id="3.10.450.50">
    <property type="match status" value="1"/>
</dbReference>
<feature type="chain" id="PRO_5017602707" description="DUF4440 domain-containing protein" evidence="1">
    <location>
        <begin position="17"/>
        <end position="205"/>
    </location>
</feature>
<evidence type="ECO:0000256" key="1">
    <source>
        <dbReference type="SAM" id="SignalP"/>
    </source>
</evidence>
<keyword evidence="3" id="KW-1185">Reference proteome</keyword>
<evidence type="ECO:0000313" key="3">
    <source>
        <dbReference type="Proteomes" id="UP000256310"/>
    </source>
</evidence>
<keyword evidence="1" id="KW-0732">Signal</keyword>
<feature type="signal peptide" evidence="1">
    <location>
        <begin position="1"/>
        <end position="16"/>
    </location>
</feature>
<reference evidence="2 3" key="1">
    <citation type="submission" date="2018-07" db="EMBL/GenBank/DDBJ databases">
        <title>Genomic Encyclopedia of Type Strains, Phase IV (KMG-IV): sequencing the most valuable type-strain genomes for metagenomic binning, comparative biology and taxonomic classification.</title>
        <authorList>
            <person name="Goeker M."/>
        </authorList>
    </citation>
    <scope>NUCLEOTIDE SEQUENCE [LARGE SCALE GENOMIC DNA]</scope>
    <source>
        <strain evidence="2 3">DSM 26725</strain>
    </source>
</reference>
<protein>
    <recommendedName>
        <fullName evidence="4">DUF4440 domain-containing protein</fullName>
    </recommendedName>
</protein>
<proteinExistence type="predicted"/>
<dbReference type="AlphaFoldDB" id="A0A3D9FHF6"/>
<gene>
    <name evidence="2" type="ORF">DFR46_2252</name>
</gene>